<dbReference type="InterPro" id="IPR038729">
    <property type="entry name" value="Rad50/SbcC_AAA"/>
</dbReference>
<dbReference type="PANTHER" id="PTHR43581:SF2">
    <property type="entry name" value="EXCINUCLEASE ATPASE SUBUNIT"/>
    <property type="match status" value="1"/>
</dbReference>
<dbReference type="PANTHER" id="PTHR43581">
    <property type="entry name" value="ATP/GTP PHOSPHATASE"/>
    <property type="match status" value="1"/>
</dbReference>
<dbReference type="SUPFAM" id="SSF52540">
    <property type="entry name" value="P-loop containing nucleoside triphosphate hydrolases"/>
    <property type="match status" value="1"/>
</dbReference>
<accession>A0A3M6CZ84</accession>
<organism evidence="2 3">
    <name type="scientific">Pseudomonas syringae pv. helianthi</name>
    <dbReference type="NCBI Taxonomy" id="251654"/>
    <lineage>
        <taxon>Bacteria</taxon>
        <taxon>Pseudomonadati</taxon>
        <taxon>Pseudomonadota</taxon>
        <taxon>Gammaproteobacteria</taxon>
        <taxon>Pseudomonadales</taxon>
        <taxon>Pseudomonadaceae</taxon>
        <taxon>Pseudomonas</taxon>
    </lineage>
</organism>
<evidence type="ECO:0000313" key="2">
    <source>
        <dbReference type="EMBL" id="RMV48731.1"/>
    </source>
</evidence>
<evidence type="ECO:0000313" key="3">
    <source>
        <dbReference type="Proteomes" id="UP000279173"/>
    </source>
</evidence>
<dbReference type="AlphaFoldDB" id="A0A3M6CZ84"/>
<dbReference type="GO" id="GO:0006302">
    <property type="term" value="P:double-strand break repair"/>
    <property type="evidence" value="ECO:0007669"/>
    <property type="project" value="InterPro"/>
</dbReference>
<keyword evidence="2" id="KW-0547">Nucleotide-binding</keyword>
<evidence type="ECO:0000259" key="1">
    <source>
        <dbReference type="SMART" id="SM00382"/>
    </source>
</evidence>
<dbReference type="Pfam" id="PF13476">
    <property type="entry name" value="AAA_23"/>
    <property type="match status" value="1"/>
</dbReference>
<dbReference type="InterPro" id="IPR003593">
    <property type="entry name" value="AAA+_ATPase"/>
</dbReference>
<sequence length="507" mass="57052">MWLRWRHGQQVDYGFRHRSGDLMGTQDNIASAGINSLRLSRLRLRDFRCFETIDIDFHPRLTVLVAANGTGKTSILDAIAVAFGPYVGAFDEAVGKHLEPSDIRQFRARRTTTNEMEYAPQGARIEATGVIPGSLPDQLSDDLLPTIWRRHLSSTTKTKTSIKDAKELVSYGKRMQEAARTPDTEVVLPLIAYYGTGRLWQQKKLTDAKNIQRTSRTVGYTDCLDPASSYKSFVQWFRYWSLNAKEAQLKALEAGVSIAKTEFDDYIQSVSRAVNACIQPAGWSGIQYSFTRDALVARHEQFGELPVEWLSDGIRNMIGMVADIAFRATKLNGHLGAQAAQETPGVLLIDEVDMHLHPEWQQVVLLNLTEAFPAMQLIVTTHSPQVLSTVSSDSVRILRTEIDPETCSRLTSVSEPQWQTRGVASSDLLARIMGVDPVPNVPEASWVSDYQALIQQNLHEQPEGVELRTKLESHFGADHPIIRECERQIRLQVIKQRLPRDLGNREY</sequence>
<dbReference type="Proteomes" id="UP000279173">
    <property type="component" value="Unassembled WGS sequence"/>
</dbReference>
<reference evidence="2 3" key="1">
    <citation type="submission" date="2018-08" db="EMBL/GenBank/DDBJ databases">
        <title>Recombination of ecologically and evolutionarily significant loci maintains genetic cohesion in the Pseudomonas syringae species complex.</title>
        <authorList>
            <person name="Dillon M."/>
            <person name="Thakur S."/>
            <person name="Almeida R.N.D."/>
            <person name="Weir B.S."/>
            <person name="Guttman D.S."/>
        </authorList>
    </citation>
    <scope>NUCLEOTIDE SEQUENCE [LARGE SCALE GENOMIC DNA]</scope>
    <source>
        <strain evidence="2 3">ICMP 3263</strain>
    </source>
</reference>
<dbReference type="InterPro" id="IPR003959">
    <property type="entry name" value="ATPase_AAA_core"/>
</dbReference>
<name>A0A3M6CZ84_9PSED</name>
<feature type="domain" description="AAA+ ATPase" evidence="1">
    <location>
        <begin position="58"/>
        <end position="408"/>
    </location>
</feature>
<proteinExistence type="predicted"/>
<dbReference type="Gene3D" id="3.40.50.300">
    <property type="entry name" value="P-loop containing nucleotide triphosphate hydrolases"/>
    <property type="match status" value="1"/>
</dbReference>
<comment type="caution">
    <text evidence="2">The sequence shown here is derived from an EMBL/GenBank/DDBJ whole genome shotgun (WGS) entry which is preliminary data.</text>
</comment>
<dbReference type="InterPro" id="IPR051396">
    <property type="entry name" value="Bact_Antivir_Def_Nuclease"/>
</dbReference>
<dbReference type="SMART" id="SM00382">
    <property type="entry name" value="AAA"/>
    <property type="match status" value="1"/>
</dbReference>
<dbReference type="Pfam" id="PF13304">
    <property type="entry name" value="AAA_21"/>
    <property type="match status" value="1"/>
</dbReference>
<keyword evidence="2" id="KW-0067">ATP-binding</keyword>
<dbReference type="InterPro" id="IPR027417">
    <property type="entry name" value="P-loop_NTPase"/>
</dbReference>
<protein>
    <submittedName>
        <fullName evidence="2">ATP-binding protein</fullName>
    </submittedName>
</protein>
<gene>
    <name evidence="2" type="ORF">ALP10_03423</name>
</gene>
<dbReference type="GO" id="GO:0016887">
    <property type="term" value="F:ATP hydrolysis activity"/>
    <property type="evidence" value="ECO:0007669"/>
    <property type="project" value="InterPro"/>
</dbReference>
<dbReference type="GO" id="GO:0005524">
    <property type="term" value="F:ATP binding"/>
    <property type="evidence" value="ECO:0007669"/>
    <property type="project" value="UniProtKB-KW"/>
</dbReference>
<dbReference type="EMBL" id="RBUT01000073">
    <property type="protein sequence ID" value="RMV48731.1"/>
    <property type="molecule type" value="Genomic_DNA"/>
</dbReference>